<proteinExistence type="predicted"/>
<feature type="region of interest" description="Disordered" evidence="1">
    <location>
        <begin position="212"/>
        <end position="233"/>
    </location>
</feature>
<protein>
    <submittedName>
        <fullName evidence="2">Uncharacterized protein</fullName>
    </submittedName>
</protein>
<keyword evidence="3" id="KW-1185">Reference proteome</keyword>
<gene>
    <name evidence="2" type="ORF">RRG08_056890</name>
</gene>
<reference evidence="2" key="1">
    <citation type="journal article" date="2023" name="G3 (Bethesda)">
        <title>A reference genome for the long-term kleptoplast-retaining sea slug Elysia crispata morphotype clarki.</title>
        <authorList>
            <person name="Eastman K.E."/>
            <person name="Pendleton A.L."/>
            <person name="Shaikh M.A."/>
            <person name="Suttiyut T."/>
            <person name="Ogas R."/>
            <person name="Tomko P."/>
            <person name="Gavelis G."/>
            <person name="Widhalm J.R."/>
            <person name="Wisecaver J.H."/>
        </authorList>
    </citation>
    <scope>NUCLEOTIDE SEQUENCE</scope>
    <source>
        <strain evidence="2">ECLA1</strain>
    </source>
</reference>
<sequence length="293" mass="31989">MKPSPYLSGDYQLAIASDCVRHATVIFGHTVPVKLPKSVLKQTDWCGQGKLGAHLLHQRQHPTTRTSSDGDDDDDVVARDDVATVNGNKPRRRILSGLVPSVAALIDRARFAGSILEPGLSNTIYVTIDYLLSDKPEQGRCNHLQLSSTTKTTTTTALSGRHAKRDVRGASTGLAVRRGPGCVYRITPQAGILTLSILSTFSRTSTQSILTSERRGGAYRPARPQQGPGRSPIFREDFTTVFTYQMNLGKTLKSSQADNVEPSEKQARLSATLNRPDYARQSDGAPDTLHYRC</sequence>
<accession>A0AAE0ZCC8</accession>
<evidence type="ECO:0000256" key="1">
    <source>
        <dbReference type="SAM" id="MobiDB-lite"/>
    </source>
</evidence>
<evidence type="ECO:0000313" key="2">
    <source>
        <dbReference type="EMBL" id="KAK3766807.1"/>
    </source>
</evidence>
<dbReference type="EMBL" id="JAWDGP010004194">
    <property type="protein sequence ID" value="KAK3766807.1"/>
    <property type="molecule type" value="Genomic_DNA"/>
</dbReference>
<dbReference type="AlphaFoldDB" id="A0AAE0ZCC8"/>
<evidence type="ECO:0000313" key="3">
    <source>
        <dbReference type="Proteomes" id="UP001283361"/>
    </source>
</evidence>
<comment type="caution">
    <text evidence="2">The sequence shown here is derived from an EMBL/GenBank/DDBJ whole genome shotgun (WGS) entry which is preliminary data.</text>
</comment>
<name>A0AAE0ZCC8_9GAST</name>
<organism evidence="2 3">
    <name type="scientific">Elysia crispata</name>
    <name type="common">lettuce slug</name>
    <dbReference type="NCBI Taxonomy" id="231223"/>
    <lineage>
        <taxon>Eukaryota</taxon>
        <taxon>Metazoa</taxon>
        <taxon>Spiralia</taxon>
        <taxon>Lophotrochozoa</taxon>
        <taxon>Mollusca</taxon>
        <taxon>Gastropoda</taxon>
        <taxon>Heterobranchia</taxon>
        <taxon>Euthyneura</taxon>
        <taxon>Panpulmonata</taxon>
        <taxon>Sacoglossa</taxon>
        <taxon>Placobranchoidea</taxon>
        <taxon>Plakobranchidae</taxon>
        <taxon>Elysia</taxon>
    </lineage>
</organism>
<dbReference type="Proteomes" id="UP001283361">
    <property type="component" value="Unassembled WGS sequence"/>
</dbReference>
<feature type="region of interest" description="Disordered" evidence="1">
    <location>
        <begin position="56"/>
        <end position="75"/>
    </location>
</feature>